<feature type="domain" description="Major facilitator superfamily (MFS) profile" evidence="6">
    <location>
        <begin position="12"/>
        <end position="407"/>
    </location>
</feature>
<dbReference type="InterPro" id="IPR020846">
    <property type="entry name" value="MFS_dom"/>
</dbReference>
<evidence type="ECO:0000256" key="5">
    <source>
        <dbReference type="SAM" id="Phobius"/>
    </source>
</evidence>
<reference evidence="7 8" key="1">
    <citation type="journal article" date="2021" name="Microorganisms">
        <title>Acidisoma silvae sp. nov. and Acidisomacellulosilytica sp. nov., Two Acidophilic Bacteria Isolated from Decaying Wood, Hydrolyzing Cellulose and Producing Poly-3-hydroxybutyrate.</title>
        <authorList>
            <person name="Mieszkin S."/>
            <person name="Pouder E."/>
            <person name="Uroz S."/>
            <person name="Simon-Colin C."/>
            <person name="Alain K."/>
        </authorList>
    </citation>
    <scope>NUCLEOTIDE SEQUENCE [LARGE SCALE GENOMIC DNA]</scope>
    <source>
        <strain evidence="7 8">HW T5.17</strain>
    </source>
</reference>
<dbReference type="PANTHER" id="PTHR11662">
    <property type="entry name" value="SOLUTE CARRIER FAMILY 17"/>
    <property type="match status" value="1"/>
</dbReference>
<feature type="transmembrane region" description="Helical" evidence="5">
    <location>
        <begin position="315"/>
        <end position="336"/>
    </location>
</feature>
<name>A0A964E6T1_9PROT</name>
<evidence type="ECO:0000256" key="2">
    <source>
        <dbReference type="ARBA" id="ARBA00022692"/>
    </source>
</evidence>
<feature type="transmembrane region" description="Helical" evidence="5">
    <location>
        <begin position="251"/>
        <end position="273"/>
    </location>
</feature>
<evidence type="ECO:0000313" key="7">
    <source>
        <dbReference type="EMBL" id="MCB8883904.1"/>
    </source>
</evidence>
<keyword evidence="3 5" id="KW-1133">Transmembrane helix</keyword>
<dbReference type="GO" id="GO:0022857">
    <property type="term" value="F:transmembrane transporter activity"/>
    <property type="evidence" value="ECO:0007669"/>
    <property type="project" value="InterPro"/>
</dbReference>
<evidence type="ECO:0000313" key="8">
    <source>
        <dbReference type="Proteomes" id="UP000721844"/>
    </source>
</evidence>
<feature type="transmembrane region" description="Helical" evidence="5">
    <location>
        <begin position="51"/>
        <end position="70"/>
    </location>
</feature>
<dbReference type="InterPro" id="IPR011701">
    <property type="entry name" value="MFS"/>
</dbReference>
<dbReference type="InterPro" id="IPR050382">
    <property type="entry name" value="MFS_Na/Anion_cotransporter"/>
</dbReference>
<sequence length="424" mass="44685">MSERPNLQAWTITVLVFLFMLTNYADKAVFGLSSTHIIKDLHLSHAQFGQLGSAFFLLFSISGVIIGFLANRANTKGIMLGMSIVWALALLPLSFVGTFSALFWSRVVLGAAEGPAFPIAVHAVYKWFGDSHRALPTSLVACGAAVGTGVIAPLLTWVITQYGWHATFGLLGVVGLTWAVLWLLVGADGPVASSAESDALVTRISYWRLIFSRTMIGVCLAGFAAYWIIALNIVWLANYLIKAMHLSPGEAAWIIAVPSILQMILAPALAYLSQKLTAFGVSTRVSRGLLGTACVVIAGGAMICLSIVGMGVAKVVLVGLSFSIGSVIFTLGATLIGEISPAPQRAAMLGIMNSFHTLAGLFAPIAMGFVVDIGTDPVAGFRTGYIDAGLLVVVLGLTAAMLINPAADLARFRRAAVTRLQAMG</sequence>
<dbReference type="Pfam" id="PF07690">
    <property type="entry name" value="MFS_1"/>
    <property type="match status" value="1"/>
</dbReference>
<dbReference type="EMBL" id="JAESVA010000018">
    <property type="protein sequence ID" value="MCB8883904.1"/>
    <property type="molecule type" value="Genomic_DNA"/>
</dbReference>
<evidence type="ECO:0000256" key="3">
    <source>
        <dbReference type="ARBA" id="ARBA00022989"/>
    </source>
</evidence>
<feature type="transmembrane region" description="Helical" evidence="5">
    <location>
        <begin position="7"/>
        <end position="25"/>
    </location>
</feature>
<dbReference type="Proteomes" id="UP000721844">
    <property type="component" value="Unassembled WGS sequence"/>
</dbReference>
<dbReference type="GO" id="GO:0016020">
    <property type="term" value="C:membrane"/>
    <property type="evidence" value="ECO:0007669"/>
    <property type="project" value="UniProtKB-SubCell"/>
</dbReference>
<dbReference type="AlphaFoldDB" id="A0A964E6T1"/>
<evidence type="ECO:0000256" key="1">
    <source>
        <dbReference type="ARBA" id="ARBA00004141"/>
    </source>
</evidence>
<keyword evidence="4 5" id="KW-0472">Membrane</keyword>
<organism evidence="7 8">
    <name type="scientific">Acidisoma cellulosilyticum</name>
    <dbReference type="NCBI Taxonomy" id="2802395"/>
    <lineage>
        <taxon>Bacteria</taxon>
        <taxon>Pseudomonadati</taxon>
        <taxon>Pseudomonadota</taxon>
        <taxon>Alphaproteobacteria</taxon>
        <taxon>Acetobacterales</taxon>
        <taxon>Acidocellaceae</taxon>
        <taxon>Acidisoma</taxon>
    </lineage>
</organism>
<dbReference type="RefSeq" id="WP_227310646.1">
    <property type="nucleotide sequence ID" value="NZ_JAESVA010000018.1"/>
</dbReference>
<keyword evidence="2 5" id="KW-0812">Transmembrane</keyword>
<feature type="transmembrane region" description="Helical" evidence="5">
    <location>
        <begin position="165"/>
        <end position="185"/>
    </location>
</feature>
<accession>A0A964E6T1</accession>
<feature type="transmembrane region" description="Helical" evidence="5">
    <location>
        <begin position="77"/>
        <end position="97"/>
    </location>
</feature>
<feature type="transmembrane region" description="Helical" evidence="5">
    <location>
        <begin position="206"/>
        <end position="231"/>
    </location>
</feature>
<dbReference type="InterPro" id="IPR036259">
    <property type="entry name" value="MFS_trans_sf"/>
</dbReference>
<proteinExistence type="predicted"/>
<dbReference type="PANTHER" id="PTHR11662:SF450">
    <property type="entry name" value="BLR1003 PROTEIN"/>
    <property type="match status" value="1"/>
</dbReference>
<feature type="transmembrane region" description="Helical" evidence="5">
    <location>
        <begin position="137"/>
        <end position="159"/>
    </location>
</feature>
<feature type="transmembrane region" description="Helical" evidence="5">
    <location>
        <begin position="103"/>
        <end position="125"/>
    </location>
</feature>
<dbReference type="Gene3D" id="1.20.1250.20">
    <property type="entry name" value="MFS general substrate transporter like domains"/>
    <property type="match status" value="2"/>
</dbReference>
<dbReference type="PROSITE" id="PS50850">
    <property type="entry name" value="MFS"/>
    <property type="match status" value="1"/>
</dbReference>
<feature type="transmembrane region" description="Helical" evidence="5">
    <location>
        <begin position="285"/>
        <end position="309"/>
    </location>
</feature>
<comment type="subcellular location">
    <subcellularLocation>
        <location evidence="1">Membrane</location>
        <topology evidence="1">Multi-pass membrane protein</topology>
    </subcellularLocation>
</comment>
<feature type="transmembrane region" description="Helical" evidence="5">
    <location>
        <begin position="383"/>
        <end position="404"/>
    </location>
</feature>
<feature type="transmembrane region" description="Helical" evidence="5">
    <location>
        <begin position="348"/>
        <end position="371"/>
    </location>
</feature>
<keyword evidence="8" id="KW-1185">Reference proteome</keyword>
<gene>
    <name evidence="7" type="ORF">ACELLULO517_26900</name>
</gene>
<evidence type="ECO:0000259" key="6">
    <source>
        <dbReference type="PROSITE" id="PS50850"/>
    </source>
</evidence>
<dbReference type="SUPFAM" id="SSF103473">
    <property type="entry name" value="MFS general substrate transporter"/>
    <property type="match status" value="1"/>
</dbReference>
<comment type="caution">
    <text evidence="7">The sequence shown here is derived from an EMBL/GenBank/DDBJ whole genome shotgun (WGS) entry which is preliminary data.</text>
</comment>
<protein>
    <submittedName>
        <fullName evidence="7">MFS transporter</fullName>
    </submittedName>
</protein>
<evidence type="ECO:0000256" key="4">
    <source>
        <dbReference type="ARBA" id="ARBA00023136"/>
    </source>
</evidence>